<feature type="chain" id="PRO_5003043347" evidence="2">
    <location>
        <begin position="27"/>
        <end position="669"/>
    </location>
</feature>
<dbReference type="OrthoDB" id="9802683at2"/>
<accession>D3EYV3</accession>
<proteinExistence type="predicted"/>
<organism evidence="4 5">
    <name type="scientific">Conexibacter woesei (strain DSM 14684 / CCUG 47730 / CIP 108061 / JCM 11494 / NBRC 100937 / ID131577)</name>
    <dbReference type="NCBI Taxonomy" id="469383"/>
    <lineage>
        <taxon>Bacteria</taxon>
        <taxon>Bacillati</taxon>
        <taxon>Actinomycetota</taxon>
        <taxon>Thermoleophilia</taxon>
        <taxon>Solirubrobacterales</taxon>
        <taxon>Conexibacteraceae</taxon>
        <taxon>Conexibacter</taxon>
    </lineage>
</organism>
<name>D3EYV3_CONWI</name>
<dbReference type="Proteomes" id="UP000008229">
    <property type="component" value="Chromosome"/>
</dbReference>
<keyword evidence="2" id="KW-0732">Signal</keyword>
<dbReference type="RefSeq" id="WP_012932878.1">
    <property type="nucleotide sequence ID" value="NC_013739.1"/>
</dbReference>
<dbReference type="GO" id="GO:0005975">
    <property type="term" value="P:carbohydrate metabolic process"/>
    <property type="evidence" value="ECO:0007669"/>
    <property type="project" value="UniProtKB-ARBA"/>
</dbReference>
<evidence type="ECO:0000259" key="3">
    <source>
        <dbReference type="PROSITE" id="PS50093"/>
    </source>
</evidence>
<feature type="signal peptide" evidence="2">
    <location>
        <begin position="1"/>
        <end position="26"/>
    </location>
</feature>
<sequence precursor="true">MRRLRSAAVAALTAVAAAAGAASAQAAWLPGPTYGDGGLAGLVGIGADASGATTVAWLQRTGAFDDPSQVRVQRISSGGAAGTARTVGMAGGPVGSVPSSASVAVARSGAAVVAWVTPDGDAQLVALGADGAPGPIRTLAADVAPGTVRTGVDETGNATVAWIGDADAPSGPTLRVRRIAADGNAGAPVDLGEPADARPALAVAPGGQAYVAWRAEVPPATDAVVRVARLGAGGTLASGPATVSAPNRKTVAVTVSASASGAIVDWAETVEDDTTYGRTTRLRDSGGVVGVALRQLEMAGIGPGGAASTIADDGTVTTVWYQNTTLGAGELSARRVSADGTESIRTLMTTTSMTEVELLPAIASAPDGGAFLTTVGIESFDGLTPTFKLLARKLAADGTASAPQTLGRVEAGLAFLAGSASIAADGHGSATVGWYVGAAPDNLSFTTANYDAHPPTVDATIPATATVGEDVVFSARASDPSGVTGFAWEFGDGSGARGETVRHAYARPGAYPIELTVTDRSGDAAVVRRTLTVTAAATPPGSPQPPGLPQPPAREAPRAATGLKLTKALRSGAKVTVAGTISRHSGGHVTIAYRAKVGRKTVMKRGTARIVRGRFVATVRLPRALARSRARATVTVTYSGDADTRPATARRAVALARRAPARRGAARKR</sequence>
<dbReference type="Gene3D" id="2.60.40.10">
    <property type="entry name" value="Immunoglobulins"/>
    <property type="match status" value="1"/>
</dbReference>
<dbReference type="PROSITE" id="PS50093">
    <property type="entry name" value="PKD"/>
    <property type="match status" value="1"/>
</dbReference>
<evidence type="ECO:0000256" key="1">
    <source>
        <dbReference type="SAM" id="MobiDB-lite"/>
    </source>
</evidence>
<dbReference type="CDD" id="cd00146">
    <property type="entry name" value="PKD"/>
    <property type="match status" value="1"/>
</dbReference>
<evidence type="ECO:0000313" key="5">
    <source>
        <dbReference type="Proteomes" id="UP000008229"/>
    </source>
</evidence>
<dbReference type="EMBL" id="CP001854">
    <property type="protein sequence ID" value="ADB49827.1"/>
    <property type="molecule type" value="Genomic_DNA"/>
</dbReference>
<dbReference type="InterPro" id="IPR000601">
    <property type="entry name" value="PKD_dom"/>
</dbReference>
<feature type="region of interest" description="Disordered" evidence="1">
    <location>
        <begin position="535"/>
        <end position="557"/>
    </location>
</feature>
<feature type="domain" description="PKD" evidence="3">
    <location>
        <begin position="454"/>
        <end position="540"/>
    </location>
</feature>
<dbReference type="AlphaFoldDB" id="D3EYV3"/>
<keyword evidence="5" id="KW-1185">Reference proteome</keyword>
<feature type="compositionally biased region" description="Pro residues" evidence="1">
    <location>
        <begin position="540"/>
        <end position="554"/>
    </location>
</feature>
<dbReference type="InterPro" id="IPR022409">
    <property type="entry name" value="PKD/Chitinase_dom"/>
</dbReference>
<dbReference type="SUPFAM" id="SSF49299">
    <property type="entry name" value="PKD domain"/>
    <property type="match status" value="1"/>
</dbReference>
<gene>
    <name evidence="4" type="ordered locus">Cwoe_1399</name>
</gene>
<dbReference type="SMART" id="SM00089">
    <property type="entry name" value="PKD"/>
    <property type="match status" value="1"/>
</dbReference>
<dbReference type="InterPro" id="IPR013783">
    <property type="entry name" value="Ig-like_fold"/>
</dbReference>
<dbReference type="Pfam" id="PF18911">
    <property type="entry name" value="PKD_4"/>
    <property type="match status" value="1"/>
</dbReference>
<dbReference type="HOGENOM" id="CLU_424965_0_0_11"/>
<protein>
    <submittedName>
        <fullName evidence="4">PKD domain containing protein</fullName>
    </submittedName>
</protein>
<dbReference type="KEGG" id="cwo:Cwoe_1399"/>
<reference evidence="4 5" key="1">
    <citation type="journal article" date="2010" name="Stand. Genomic Sci.">
        <title>Complete genome sequence of Conexibacter woesei type strain (ID131577).</title>
        <authorList>
            <person name="Pukall R."/>
            <person name="Lapidus A."/>
            <person name="Glavina Del Rio T."/>
            <person name="Copeland A."/>
            <person name="Tice H."/>
            <person name="Cheng J.-F."/>
            <person name="Lucas S."/>
            <person name="Chen F."/>
            <person name="Nolan M."/>
            <person name="Bruce D."/>
            <person name="Goodwin L."/>
            <person name="Pitluck S."/>
            <person name="Mavromatis K."/>
            <person name="Ivanova N."/>
            <person name="Ovchinnikova G."/>
            <person name="Pati A."/>
            <person name="Chen A."/>
            <person name="Palaniappan K."/>
            <person name="Land M."/>
            <person name="Hauser L."/>
            <person name="Chang Y.-J."/>
            <person name="Jeffries C.D."/>
            <person name="Chain P."/>
            <person name="Meincke L."/>
            <person name="Sims D."/>
            <person name="Brettin T."/>
            <person name="Detter J.C."/>
            <person name="Rohde M."/>
            <person name="Goeker M."/>
            <person name="Bristow J."/>
            <person name="Eisen J.A."/>
            <person name="Markowitz V."/>
            <person name="Kyrpides N.C."/>
            <person name="Klenk H.-P."/>
            <person name="Hugenholtz P."/>
        </authorList>
    </citation>
    <scope>NUCLEOTIDE SEQUENCE [LARGE SCALE GENOMIC DNA]</scope>
    <source>
        <strain evidence="5">DSM 14684 / CIP 108061 / JCM 11494 / NBRC 100937 / ID131577</strain>
    </source>
</reference>
<reference evidence="5" key="2">
    <citation type="submission" date="2010-01" db="EMBL/GenBank/DDBJ databases">
        <title>The complete genome of Conexibacter woesei DSM 14684.</title>
        <authorList>
            <consortium name="US DOE Joint Genome Institute (JGI-PGF)"/>
            <person name="Lucas S."/>
            <person name="Copeland A."/>
            <person name="Lapidus A."/>
            <person name="Glavina del Rio T."/>
            <person name="Dalin E."/>
            <person name="Tice H."/>
            <person name="Bruce D."/>
            <person name="Goodwin L."/>
            <person name="Pitluck S."/>
            <person name="Kyrpides N."/>
            <person name="Mavromatis K."/>
            <person name="Ivanova N."/>
            <person name="Mikhailova N."/>
            <person name="Chertkov O."/>
            <person name="Brettin T."/>
            <person name="Detter J.C."/>
            <person name="Han C."/>
            <person name="Larimer F."/>
            <person name="Land M."/>
            <person name="Hauser L."/>
            <person name="Markowitz V."/>
            <person name="Cheng J.-F."/>
            <person name="Hugenholtz P."/>
            <person name="Woyke T."/>
            <person name="Wu D."/>
            <person name="Pukall R."/>
            <person name="Steenblock K."/>
            <person name="Schneider S."/>
            <person name="Klenk H.-P."/>
            <person name="Eisen J.A."/>
        </authorList>
    </citation>
    <scope>NUCLEOTIDE SEQUENCE [LARGE SCALE GENOMIC DNA]</scope>
    <source>
        <strain evidence="5">DSM 14684 / CIP 108061 / JCM 11494 / NBRC 100937 / ID131577</strain>
    </source>
</reference>
<dbReference type="eggNOG" id="COG3291">
    <property type="taxonomic scope" value="Bacteria"/>
</dbReference>
<dbReference type="InterPro" id="IPR035986">
    <property type="entry name" value="PKD_dom_sf"/>
</dbReference>
<dbReference type="STRING" id="469383.Cwoe_1399"/>
<evidence type="ECO:0000313" key="4">
    <source>
        <dbReference type="EMBL" id="ADB49827.1"/>
    </source>
</evidence>
<evidence type="ECO:0000256" key="2">
    <source>
        <dbReference type="SAM" id="SignalP"/>
    </source>
</evidence>